<sequence>MERKEKIEIGIAVLVIVVLVGVLWWVLQSGSSDLVPSIDSGTDQATEDQQTPVIDYTAYETTASTIARVFVERFGSFSNQADYENVNAVMDIATSTLQNQLKTIMSKEQDTDVYYGISTRVLSIDQVSITDTQEVLEVMTQREESIESPANTTIRYQSMKLTLVKNGDSWLVNDFVWE</sequence>
<proteinExistence type="predicted"/>
<dbReference type="EMBL" id="LCAW01000021">
    <property type="protein sequence ID" value="KKR98131.1"/>
    <property type="molecule type" value="Genomic_DNA"/>
</dbReference>
<keyword evidence="1" id="KW-0812">Transmembrane</keyword>
<accession>A0A0G0VER8</accession>
<evidence type="ECO:0000313" key="3">
    <source>
        <dbReference type="Proteomes" id="UP000033930"/>
    </source>
</evidence>
<protein>
    <submittedName>
        <fullName evidence="2">Uncharacterized protein</fullName>
    </submittedName>
</protein>
<feature type="transmembrane region" description="Helical" evidence="1">
    <location>
        <begin position="7"/>
        <end position="27"/>
    </location>
</feature>
<dbReference type="AlphaFoldDB" id="A0A0G0VER8"/>
<name>A0A0G0VER8_9BACT</name>
<dbReference type="Proteomes" id="UP000033930">
    <property type="component" value="Unassembled WGS sequence"/>
</dbReference>
<evidence type="ECO:0000313" key="2">
    <source>
        <dbReference type="EMBL" id="KKR98131.1"/>
    </source>
</evidence>
<keyword evidence="1" id="KW-1133">Transmembrane helix</keyword>
<comment type="caution">
    <text evidence="2">The sequence shown here is derived from an EMBL/GenBank/DDBJ whole genome shotgun (WGS) entry which is preliminary data.</text>
</comment>
<organism evidence="2 3">
    <name type="scientific">Candidatus Uhrbacteria bacterium GW2011_GWC1_41_20</name>
    <dbReference type="NCBI Taxonomy" id="1618983"/>
    <lineage>
        <taxon>Bacteria</taxon>
        <taxon>Candidatus Uhriibacteriota</taxon>
    </lineage>
</organism>
<gene>
    <name evidence="2" type="ORF">UU50_C0021G0009</name>
</gene>
<evidence type="ECO:0000256" key="1">
    <source>
        <dbReference type="SAM" id="Phobius"/>
    </source>
</evidence>
<keyword evidence="1" id="KW-0472">Membrane</keyword>
<reference evidence="2 3" key="1">
    <citation type="journal article" date="2015" name="Nature">
        <title>rRNA introns, odd ribosomes, and small enigmatic genomes across a large radiation of phyla.</title>
        <authorList>
            <person name="Brown C.T."/>
            <person name="Hug L.A."/>
            <person name="Thomas B.C."/>
            <person name="Sharon I."/>
            <person name="Castelle C.J."/>
            <person name="Singh A."/>
            <person name="Wilkins M.J."/>
            <person name="Williams K.H."/>
            <person name="Banfield J.F."/>
        </authorList>
    </citation>
    <scope>NUCLEOTIDE SEQUENCE [LARGE SCALE GENOMIC DNA]</scope>
</reference>